<reference evidence="10 11" key="1">
    <citation type="journal article" date="2019" name="Sci. Rep.">
        <title>Nanopore sequencing improves the draft genome of the human pathogenic amoeba Naegleria fowleri.</title>
        <authorList>
            <person name="Liechti N."/>
            <person name="Schurch N."/>
            <person name="Bruggmann R."/>
            <person name="Wittwer M."/>
        </authorList>
    </citation>
    <scope>NUCLEOTIDE SEQUENCE [LARGE SCALE GENOMIC DNA]</scope>
    <source>
        <strain evidence="10 11">ATCC 30894</strain>
    </source>
</reference>
<dbReference type="EMBL" id="VFQX01000066">
    <property type="protein sequence ID" value="KAF0972723.1"/>
    <property type="molecule type" value="Genomic_DNA"/>
</dbReference>
<dbReference type="SUPFAM" id="SSF158230">
    <property type="entry name" value="PRP4-like"/>
    <property type="match status" value="1"/>
</dbReference>
<dbReference type="InterPro" id="IPR004098">
    <property type="entry name" value="Prp18"/>
</dbReference>
<evidence type="ECO:0000256" key="3">
    <source>
        <dbReference type="ARBA" id="ARBA00018242"/>
    </source>
</evidence>
<dbReference type="Gene3D" id="1.20.940.10">
    <property type="entry name" value="Functional domain of the splicing factor Prp18"/>
    <property type="match status" value="1"/>
</dbReference>
<feature type="region of interest" description="Disordered" evidence="8">
    <location>
        <begin position="72"/>
        <end position="115"/>
    </location>
</feature>
<evidence type="ECO:0000256" key="7">
    <source>
        <dbReference type="ARBA" id="ARBA00023242"/>
    </source>
</evidence>
<dbReference type="InterPro" id="IPR014906">
    <property type="entry name" value="PRP4-like"/>
</dbReference>
<feature type="compositionally biased region" description="Polar residues" evidence="8">
    <location>
        <begin position="82"/>
        <end position="101"/>
    </location>
</feature>
<dbReference type="OMA" id="SFAQVRW"/>
<evidence type="ECO:0000259" key="9">
    <source>
        <dbReference type="SMART" id="SM00500"/>
    </source>
</evidence>
<evidence type="ECO:0000256" key="2">
    <source>
        <dbReference type="ARBA" id="ARBA00008137"/>
    </source>
</evidence>
<evidence type="ECO:0000256" key="1">
    <source>
        <dbReference type="ARBA" id="ARBA00004123"/>
    </source>
</evidence>
<keyword evidence="5" id="KW-0747">Spliceosome</keyword>
<evidence type="ECO:0000256" key="5">
    <source>
        <dbReference type="ARBA" id="ARBA00022728"/>
    </source>
</evidence>
<keyword evidence="4" id="KW-0507">mRNA processing</keyword>
<feature type="region of interest" description="Disordered" evidence="8">
    <location>
        <begin position="18"/>
        <end position="53"/>
    </location>
</feature>
<feature type="compositionally biased region" description="Basic and acidic residues" evidence="8">
    <location>
        <begin position="33"/>
        <end position="42"/>
    </location>
</feature>
<accession>A0A6A5AZ96</accession>
<evidence type="ECO:0000313" key="11">
    <source>
        <dbReference type="Proteomes" id="UP000444721"/>
    </source>
</evidence>
<comment type="subcellular location">
    <subcellularLocation>
        <location evidence="1">Nucleus</location>
    </subcellularLocation>
</comment>
<dbReference type="OrthoDB" id="10261918at2759"/>
<gene>
    <name evidence="10" type="ORF">FDP41_008972</name>
</gene>
<dbReference type="GO" id="GO:0000350">
    <property type="term" value="P:generation of catalytic spliceosome for second transesterification step"/>
    <property type="evidence" value="ECO:0007669"/>
    <property type="project" value="TreeGrafter"/>
</dbReference>
<dbReference type="VEuPathDB" id="AmoebaDB:FDP41_008972"/>
<dbReference type="SMART" id="SM00500">
    <property type="entry name" value="SFM"/>
    <property type="match status" value="1"/>
</dbReference>
<dbReference type="Gene3D" id="4.10.280.110">
    <property type="entry name" value="Pre-mRNA processing factor 4 domain"/>
    <property type="match status" value="1"/>
</dbReference>
<dbReference type="Pfam" id="PF08799">
    <property type="entry name" value="PRP4"/>
    <property type="match status" value="1"/>
</dbReference>
<comment type="similarity">
    <text evidence="2">Belongs to the PRP18 family.</text>
</comment>
<dbReference type="PANTHER" id="PTHR13007:SF19">
    <property type="entry name" value="PRE-MRNA-SPLICING FACTOR 18"/>
    <property type="match status" value="1"/>
</dbReference>
<dbReference type="Pfam" id="PF02840">
    <property type="entry name" value="Prp18"/>
    <property type="match status" value="1"/>
</dbReference>
<dbReference type="GO" id="GO:0046540">
    <property type="term" value="C:U4/U6 x U5 tri-snRNP complex"/>
    <property type="evidence" value="ECO:0007669"/>
    <property type="project" value="TreeGrafter"/>
</dbReference>
<comment type="caution">
    <text evidence="10">The sequence shown here is derived from an EMBL/GenBank/DDBJ whole genome shotgun (WGS) entry which is preliminary data.</text>
</comment>
<keyword evidence="11" id="KW-1185">Reference proteome</keyword>
<dbReference type="Proteomes" id="UP000444721">
    <property type="component" value="Unassembled WGS sequence"/>
</dbReference>
<evidence type="ECO:0000256" key="8">
    <source>
        <dbReference type="SAM" id="MobiDB-lite"/>
    </source>
</evidence>
<feature type="compositionally biased region" description="Polar residues" evidence="8">
    <location>
        <begin position="182"/>
        <end position="194"/>
    </location>
</feature>
<dbReference type="VEuPathDB" id="AmoebaDB:NF0077160"/>
<keyword evidence="6" id="KW-0508">mRNA splicing</keyword>
<dbReference type="PANTHER" id="PTHR13007">
    <property type="entry name" value="PRE-MRNA SPLICING FACTOR-RELATED"/>
    <property type="match status" value="1"/>
</dbReference>
<sequence length="374" mass="43053">MSSLSLLKNTLNQAKNEKKALLTAASSSATGSEQEHSSDHHNNNSAATSSKRWVKKSEIEELRYKKLLEETKKGVKRKQDETSINSDNNNHADEASTNSDSNQKKTKIDNEDDDDNLEIIPRTEVFRLLRSYGEPITLFGETDKLRLKRLKNIQTTLGEFKGQQNDFAKALKEREQEVADEVNTSGIEQSNAESSTREDGTKKEKIKYKGVHHKKESEDSYEFVLRVLKRLMKEWQYSLDELPEHVKKSSQGKRDATIFKQTKTYIKPLFKLLKKKQLSDEILKFLEPICTYMADREYVKANDVYMELAIGDQPWPIGVTMVGIHARTARERIGSDKIKHILNDEEQRRYVQSVKRLLSLAQKLYPTVPSKMVE</sequence>
<feature type="compositionally biased region" description="Low complexity" evidence="8">
    <location>
        <begin position="21"/>
        <end position="32"/>
    </location>
</feature>
<dbReference type="RefSeq" id="XP_044557437.1">
    <property type="nucleotide sequence ID" value="XM_044712881.1"/>
</dbReference>
<dbReference type="SUPFAM" id="SSF47938">
    <property type="entry name" value="Functional domain of the splicing factor Prp18"/>
    <property type="match status" value="1"/>
</dbReference>
<evidence type="ECO:0000313" key="10">
    <source>
        <dbReference type="EMBL" id="KAF0972723.1"/>
    </source>
</evidence>
<name>A0A6A5AZ96_NAEFO</name>
<feature type="domain" description="Pre-mRNA processing factor 4 (PRP4)-like" evidence="9">
    <location>
        <begin position="120"/>
        <end position="169"/>
    </location>
</feature>
<keyword evidence="7" id="KW-0539">Nucleus</keyword>
<evidence type="ECO:0000256" key="4">
    <source>
        <dbReference type="ARBA" id="ARBA00022664"/>
    </source>
</evidence>
<dbReference type="GO" id="GO:0005682">
    <property type="term" value="C:U5 snRNP"/>
    <property type="evidence" value="ECO:0007669"/>
    <property type="project" value="TreeGrafter"/>
</dbReference>
<dbReference type="GeneID" id="68116189"/>
<feature type="region of interest" description="Disordered" evidence="8">
    <location>
        <begin position="178"/>
        <end position="209"/>
    </location>
</feature>
<protein>
    <recommendedName>
        <fullName evidence="3">Pre-mRNA-splicing factor 18</fullName>
    </recommendedName>
</protein>
<organism evidence="10 11">
    <name type="scientific">Naegleria fowleri</name>
    <name type="common">Brain eating amoeba</name>
    <dbReference type="NCBI Taxonomy" id="5763"/>
    <lineage>
        <taxon>Eukaryota</taxon>
        <taxon>Discoba</taxon>
        <taxon>Heterolobosea</taxon>
        <taxon>Tetramitia</taxon>
        <taxon>Eutetramitia</taxon>
        <taxon>Vahlkampfiidae</taxon>
        <taxon>Naegleria</taxon>
    </lineage>
</organism>
<dbReference type="GO" id="GO:0071021">
    <property type="term" value="C:U2-type post-spliceosomal complex"/>
    <property type="evidence" value="ECO:0007669"/>
    <property type="project" value="TreeGrafter"/>
</dbReference>
<proteinExistence type="inferred from homology"/>
<dbReference type="InterPro" id="IPR036285">
    <property type="entry name" value="PRP4-like_sf"/>
</dbReference>
<evidence type="ECO:0000256" key="6">
    <source>
        <dbReference type="ARBA" id="ARBA00023187"/>
    </source>
</evidence>
<dbReference type="AlphaFoldDB" id="A0A6A5AZ96"/>
<dbReference type="InterPro" id="IPR039979">
    <property type="entry name" value="PRPF18"/>
</dbReference>
<feature type="compositionally biased region" description="Basic and acidic residues" evidence="8">
    <location>
        <begin position="72"/>
        <end position="81"/>
    </location>
</feature>
<dbReference type="VEuPathDB" id="AmoebaDB:NfTy_047260"/>